<keyword evidence="2" id="KW-1185">Reference proteome</keyword>
<reference evidence="1 2" key="1">
    <citation type="submission" date="2018-10" db="EMBL/GenBank/DDBJ databases">
        <title>Kocuria sp. M5W7-7, whole genome shotgun sequence.</title>
        <authorList>
            <person name="Tuo L."/>
        </authorList>
    </citation>
    <scope>NUCLEOTIDE SEQUENCE [LARGE SCALE GENOMIC DNA]</scope>
    <source>
        <strain evidence="1 2">M5W7-7</strain>
    </source>
</reference>
<dbReference type="EMBL" id="RKMF01000005">
    <property type="protein sequence ID" value="ROZ63838.1"/>
    <property type="molecule type" value="Genomic_DNA"/>
</dbReference>
<sequence length="186" mass="20044">MTEQSCGHCGASMKLYRAGARYCSGACRVAAHRARKKAAQPVFPAVMTDSARWVRHDAQKAPVRADNGRYASSTNPATWTTYEAAVGSRHGVGLGWVLGEGVGCLDLDYCIGLSGALAPWARELVDAHRTEALLIEVSQSGRGLHIFLPMEPGRGTKERAGGRRVETYPPDSGRYIAVTGQKYSHV</sequence>
<evidence type="ECO:0000313" key="1">
    <source>
        <dbReference type="EMBL" id="ROZ63838.1"/>
    </source>
</evidence>
<accession>A0A3N3ZUA2</accession>
<dbReference type="Proteomes" id="UP000270616">
    <property type="component" value="Unassembled WGS sequence"/>
</dbReference>
<protein>
    <submittedName>
        <fullName evidence="1">DNA primase</fullName>
    </submittedName>
</protein>
<name>A0A3N3ZUA2_9MICC</name>
<comment type="caution">
    <text evidence="1">The sequence shown here is derived from an EMBL/GenBank/DDBJ whole genome shotgun (WGS) entry which is preliminary data.</text>
</comment>
<organism evidence="1 2">
    <name type="scientific">Kocuria soli</name>
    <dbReference type="NCBI Taxonomy" id="2485125"/>
    <lineage>
        <taxon>Bacteria</taxon>
        <taxon>Bacillati</taxon>
        <taxon>Actinomycetota</taxon>
        <taxon>Actinomycetes</taxon>
        <taxon>Micrococcales</taxon>
        <taxon>Micrococcaceae</taxon>
        <taxon>Kocuria</taxon>
    </lineage>
</organism>
<proteinExistence type="predicted"/>
<dbReference type="OrthoDB" id="3187422at2"/>
<dbReference type="AlphaFoldDB" id="A0A3N3ZUA2"/>
<gene>
    <name evidence="1" type="ORF">EDL96_05750</name>
</gene>
<evidence type="ECO:0000313" key="2">
    <source>
        <dbReference type="Proteomes" id="UP000270616"/>
    </source>
</evidence>